<reference evidence="2 3" key="1">
    <citation type="submission" date="2024-02" db="EMBL/GenBank/DDBJ databases">
        <title>High-quality chromosome-scale genome assembly of Pensacola bahiagrass (Paspalum notatum Flugge var. saurae).</title>
        <authorList>
            <person name="Vega J.M."/>
            <person name="Podio M."/>
            <person name="Orjuela J."/>
            <person name="Siena L.A."/>
            <person name="Pessino S.C."/>
            <person name="Combes M.C."/>
            <person name="Mariac C."/>
            <person name="Albertini E."/>
            <person name="Pupilli F."/>
            <person name="Ortiz J.P.A."/>
            <person name="Leblanc O."/>
        </authorList>
    </citation>
    <scope>NUCLEOTIDE SEQUENCE [LARGE SCALE GENOMIC DNA]</scope>
    <source>
        <strain evidence="2">R1</strain>
        <tissue evidence="2">Leaf</tissue>
    </source>
</reference>
<protein>
    <submittedName>
        <fullName evidence="2">Uncharacterized protein</fullName>
    </submittedName>
</protein>
<dbReference type="Proteomes" id="UP001341281">
    <property type="component" value="Chromosome 01"/>
</dbReference>
<dbReference type="EMBL" id="CP144745">
    <property type="protein sequence ID" value="WVZ53454.1"/>
    <property type="molecule type" value="Genomic_DNA"/>
</dbReference>
<gene>
    <name evidence="2" type="ORF">U9M48_004394</name>
</gene>
<feature type="compositionally biased region" description="Basic and acidic residues" evidence="1">
    <location>
        <begin position="79"/>
        <end position="91"/>
    </location>
</feature>
<organism evidence="2 3">
    <name type="scientific">Paspalum notatum var. saurae</name>
    <dbReference type="NCBI Taxonomy" id="547442"/>
    <lineage>
        <taxon>Eukaryota</taxon>
        <taxon>Viridiplantae</taxon>
        <taxon>Streptophyta</taxon>
        <taxon>Embryophyta</taxon>
        <taxon>Tracheophyta</taxon>
        <taxon>Spermatophyta</taxon>
        <taxon>Magnoliopsida</taxon>
        <taxon>Liliopsida</taxon>
        <taxon>Poales</taxon>
        <taxon>Poaceae</taxon>
        <taxon>PACMAD clade</taxon>
        <taxon>Panicoideae</taxon>
        <taxon>Andropogonodae</taxon>
        <taxon>Paspaleae</taxon>
        <taxon>Paspalinae</taxon>
        <taxon>Paspalum</taxon>
    </lineage>
</organism>
<evidence type="ECO:0000256" key="1">
    <source>
        <dbReference type="SAM" id="MobiDB-lite"/>
    </source>
</evidence>
<keyword evidence="3" id="KW-1185">Reference proteome</keyword>
<dbReference type="AlphaFoldDB" id="A0AAQ3PPZ3"/>
<name>A0AAQ3PPZ3_PASNO</name>
<sequence length="112" mass="12954">MYLTAEEYEQLMSLFGNCVATSDIKNVIKIVTIYKLVYMQTGHPLFADQPVPFKALCELWASEGFQERSKKHRNVGTKDASHTLGGDEYRRMAQRTEEYGKEMERRHGEGFN</sequence>
<accession>A0AAQ3PPZ3</accession>
<feature type="region of interest" description="Disordered" evidence="1">
    <location>
        <begin position="70"/>
        <end position="91"/>
    </location>
</feature>
<evidence type="ECO:0000313" key="3">
    <source>
        <dbReference type="Proteomes" id="UP001341281"/>
    </source>
</evidence>
<evidence type="ECO:0000313" key="2">
    <source>
        <dbReference type="EMBL" id="WVZ53454.1"/>
    </source>
</evidence>
<proteinExistence type="predicted"/>